<reference evidence="1 2" key="1">
    <citation type="submission" date="2016-10" db="EMBL/GenBank/DDBJ databases">
        <authorList>
            <person name="de Groot N.N."/>
        </authorList>
    </citation>
    <scope>NUCLEOTIDE SEQUENCE [LARGE SCALE GENOMIC DNA]</scope>
    <source>
        <strain evidence="1 2">CGMCC 1.10457</strain>
    </source>
</reference>
<evidence type="ECO:0008006" key="3">
    <source>
        <dbReference type="Google" id="ProtNLM"/>
    </source>
</evidence>
<evidence type="ECO:0000313" key="2">
    <source>
        <dbReference type="Proteomes" id="UP000199062"/>
    </source>
</evidence>
<organism evidence="1 2">
    <name type="scientific">Halomicrobium zhouii</name>
    <dbReference type="NCBI Taxonomy" id="767519"/>
    <lineage>
        <taxon>Archaea</taxon>
        <taxon>Methanobacteriati</taxon>
        <taxon>Methanobacteriota</taxon>
        <taxon>Stenosarchaea group</taxon>
        <taxon>Halobacteria</taxon>
        <taxon>Halobacteriales</taxon>
        <taxon>Haloarculaceae</taxon>
        <taxon>Halomicrobium</taxon>
    </lineage>
</organism>
<evidence type="ECO:0000313" key="1">
    <source>
        <dbReference type="EMBL" id="SFR89486.1"/>
    </source>
</evidence>
<name>A0A1I6KE55_9EURY</name>
<proteinExistence type="predicted"/>
<dbReference type="RefSeq" id="WP_089813797.1">
    <property type="nucleotide sequence ID" value="NZ_FOZK01000001.1"/>
</dbReference>
<dbReference type="AlphaFoldDB" id="A0A1I6KE55"/>
<protein>
    <recommendedName>
        <fullName evidence="3">PH domain-containing protein</fullName>
    </recommendedName>
</protein>
<sequence>MFNRVSKLSKQAFVADASQTRGNLDVGSFESSLADAEAVQYVLASAAGIEQTTADRTTTIEPGPDTAAYAVVSNRRVYFLLGDDLAEPELTVDMEQISNVELRNALLSTTLVFSTTTGAVRFVPADTETAEVVVSYVSRVGKAWSDLFEALEKAHRSLASVESAIKAGEDPESAIQQTRTRLSNAHHCATHHDDAPTELMRDQIQPVEDRLEQLRYGSRLDRADGLIDDARRAQRSGAFADGVAAVVEATDVIRDVASVLHDVDAPGLSDRLTSQANTLDTVAQALLNEAERACHRALQAADDAAAIAAWQEALDRYREAAAAGWDGPAGASQEALRFQLAWVVGNLVDALVSRADEREAAAEEFGGTGSDAIGRYEEACRNLERARDLAEDHPELTAAPLEDRIGTLEVKIERAEWQWGSAD</sequence>
<dbReference type="Proteomes" id="UP000199062">
    <property type="component" value="Unassembled WGS sequence"/>
</dbReference>
<accession>A0A1I6KE55</accession>
<dbReference type="EMBL" id="FOZK01000001">
    <property type="protein sequence ID" value="SFR89486.1"/>
    <property type="molecule type" value="Genomic_DNA"/>
</dbReference>
<dbReference type="OrthoDB" id="240458at2157"/>
<gene>
    <name evidence="1" type="ORF">SAMN05216559_0637</name>
</gene>
<keyword evidence="2" id="KW-1185">Reference proteome</keyword>